<evidence type="ECO:0000313" key="5">
    <source>
        <dbReference type="EMBL" id="MBP2192723.1"/>
    </source>
</evidence>
<dbReference type="PANTHER" id="PTHR42877">
    <property type="entry name" value="L-ORNITHINE N(5)-MONOOXYGENASE-RELATED"/>
    <property type="match status" value="1"/>
</dbReference>
<gene>
    <name evidence="5" type="ORF">BJ987_005624</name>
</gene>
<keyword evidence="2" id="KW-0285">Flavoprotein</keyword>
<evidence type="ECO:0000256" key="3">
    <source>
        <dbReference type="ARBA" id="ARBA00022827"/>
    </source>
</evidence>
<keyword evidence="6" id="KW-1185">Reference proteome</keyword>
<proteinExistence type="inferred from homology"/>
<dbReference type="PRINTS" id="PR00370">
    <property type="entry name" value="FMOXYGENASE"/>
</dbReference>
<dbReference type="EMBL" id="JAGGMR010000001">
    <property type="protein sequence ID" value="MBP2192723.1"/>
    <property type="molecule type" value="Genomic_DNA"/>
</dbReference>
<comment type="similarity">
    <text evidence="1">Belongs to the FAD-binding monooxygenase family.</text>
</comment>
<dbReference type="Proteomes" id="UP001519325">
    <property type="component" value="Unassembled WGS sequence"/>
</dbReference>
<dbReference type="PANTHER" id="PTHR42877:SF4">
    <property type="entry name" value="FAD_NAD(P)-BINDING DOMAIN-CONTAINING PROTEIN-RELATED"/>
    <property type="match status" value="1"/>
</dbReference>
<dbReference type="SUPFAM" id="SSF51905">
    <property type="entry name" value="FAD/NAD(P)-binding domain"/>
    <property type="match status" value="2"/>
</dbReference>
<comment type="caution">
    <text evidence="5">The sequence shown here is derived from an EMBL/GenBank/DDBJ whole genome shotgun (WGS) entry which is preliminary data.</text>
</comment>
<dbReference type="Gene3D" id="3.50.50.60">
    <property type="entry name" value="FAD/NAD(P)-binding domain"/>
    <property type="match status" value="2"/>
</dbReference>
<evidence type="ECO:0000256" key="1">
    <source>
        <dbReference type="ARBA" id="ARBA00010139"/>
    </source>
</evidence>
<protein>
    <submittedName>
        <fullName evidence="5">Cation diffusion facilitator CzcD-associated flavoprotein CzcO</fullName>
    </submittedName>
</protein>
<evidence type="ECO:0000256" key="4">
    <source>
        <dbReference type="ARBA" id="ARBA00023002"/>
    </source>
</evidence>
<evidence type="ECO:0000256" key="2">
    <source>
        <dbReference type="ARBA" id="ARBA00022630"/>
    </source>
</evidence>
<organism evidence="5 6">
    <name type="scientific">Nocardia goodfellowii</name>
    <dbReference type="NCBI Taxonomy" id="882446"/>
    <lineage>
        <taxon>Bacteria</taxon>
        <taxon>Bacillati</taxon>
        <taxon>Actinomycetota</taxon>
        <taxon>Actinomycetes</taxon>
        <taxon>Mycobacteriales</taxon>
        <taxon>Nocardiaceae</taxon>
        <taxon>Nocardia</taxon>
    </lineage>
</organism>
<name>A0ABS4QLY7_9NOCA</name>
<reference evidence="5 6" key="1">
    <citation type="submission" date="2021-03" db="EMBL/GenBank/DDBJ databases">
        <title>Sequencing the genomes of 1000 actinobacteria strains.</title>
        <authorList>
            <person name="Klenk H.-P."/>
        </authorList>
    </citation>
    <scope>NUCLEOTIDE SEQUENCE [LARGE SCALE GENOMIC DNA]</scope>
    <source>
        <strain evidence="5 6">DSM 45516</strain>
    </source>
</reference>
<accession>A0ABS4QLY7</accession>
<keyword evidence="3" id="KW-0274">FAD</keyword>
<dbReference type="InterPro" id="IPR036188">
    <property type="entry name" value="FAD/NAD-bd_sf"/>
</dbReference>
<dbReference type="InterPro" id="IPR020946">
    <property type="entry name" value="Flavin_mOase-like"/>
</dbReference>
<dbReference type="InterPro" id="IPR051209">
    <property type="entry name" value="FAD-bind_Monooxygenase_sf"/>
</dbReference>
<dbReference type="InterPro" id="IPR000960">
    <property type="entry name" value="Flavin_mOase"/>
</dbReference>
<dbReference type="RefSeq" id="WP_209895788.1">
    <property type="nucleotide sequence ID" value="NZ_JAGGMR010000001.1"/>
</dbReference>
<keyword evidence="4" id="KW-0560">Oxidoreductase</keyword>
<sequence length="496" mass="55385">MTSKAVSVAIIGAGFGGLAAAIELDRNGIHDYTVFERGESVGGVWRANSYPGAACDVPSPIYSFSYELETEWSRRFGTQPEIHRYLRRTADKYGVTRKIRFGTEVVAATFEEDAGRWRVEQAGGEVDYFDALICATGQLSRPKLPELDGMDSFAGAQFHSAQWDHSVDLTGKRVAVVGSGASAVQIVPAIADRVAALEVVQRSAYWVGNKWDHQTSKTVRALLRTVPGLARLQHNAEWLWYEARAPFIARWAEPVQIAFEYWLKFKIRREIRDPELRAAVTPDYRFGCNRVLLSNAWYPALDREHVTLHPHGVHRVTERGLVLSDGSEVAADVIVWCTGFTASEYLAPIDITGLDGRKLHAEWKSGPYAHLGITVSGYPNMFLMYGPNTGSLTNTITFLLEKQARYARQAIERIAARGGWLDVRPEVQEAFNDGLQHTLRRTVFTTGCPGWYHTPEGKVTAVWPGSHVAYARKTRKVDFDEYEHRAASGELMHGLS</sequence>
<evidence type="ECO:0000313" key="6">
    <source>
        <dbReference type="Proteomes" id="UP001519325"/>
    </source>
</evidence>
<dbReference type="Pfam" id="PF00743">
    <property type="entry name" value="FMO-like"/>
    <property type="match status" value="1"/>
</dbReference>